<dbReference type="Pfam" id="PF13456">
    <property type="entry name" value="RVT_3"/>
    <property type="match status" value="1"/>
</dbReference>
<evidence type="ECO:0000313" key="3">
    <source>
        <dbReference type="Proteomes" id="UP000436088"/>
    </source>
</evidence>
<dbReference type="PANTHER" id="PTHR47723">
    <property type="entry name" value="OS05G0353850 PROTEIN"/>
    <property type="match status" value="1"/>
</dbReference>
<dbReference type="InterPro" id="IPR036397">
    <property type="entry name" value="RNaseH_sf"/>
</dbReference>
<dbReference type="InterPro" id="IPR053151">
    <property type="entry name" value="RNase_H-like"/>
</dbReference>
<reference evidence="2" key="1">
    <citation type="submission" date="2019-09" db="EMBL/GenBank/DDBJ databases">
        <title>Draft genome information of white flower Hibiscus syriacus.</title>
        <authorList>
            <person name="Kim Y.-M."/>
        </authorList>
    </citation>
    <scope>NUCLEOTIDE SEQUENCE [LARGE SCALE GENOMIC DNA]</scope>
    <source>
        <strain evidence="2">YM2019G1</strain>
    </source>
</reference>
<evidence type="ECO:0000259" key="1">
    <source>
        <dbReference type="Pfam" id="PF13456"/>
    </source>
</evidence>
<comment type="caution">
    <text evidence="2">The sequence shown here is derived from an EMBL/GenBank/DDBJ whole genome shotgun (WGS) entry which is preliminary data.</text>
</comment>
<proteinExistence type="predicted"/>
<protein>
    <recommendedName>
        <fullName evidence="1">RNase H type-1 domain-containing protein</fullName>
    </recommendedName>
</protein>
<dbReference type="GO" id="GO:0003676">
    <property type="term" value="F:nucleic acid binding"/>
    <property type="evidence" value="ECO:0007669"/>
    <property type="project" value="InterPro"/>
</dbReference>
<dbReference type="CDD" id="cd06222">
    <property type="entry name" value="RNase_H_like"/>
    <property type="match status" value="1"/>
</dbReference>
<dbReference type="AlphaFoldDB" id="A0A6A3BKW2"/>
<accession>A0A6A3BKW2</accession>
<dbReference type="Gene3D" id="3.30.420.10">
    <property type="entry name" value="Ribonuclease H-like superfamily/Ribonuclease H"/>
    <property type="match status" value="1"/>
</dbReference>
<dbReference type="Proteomes" id="UP000436088">
    <property type="component" value="Unassembled WGS sequence"/>
</dbReference>
<dbReference type="InterPro" id="IPR012337">
    <property type="entry name" value="RNaseH-like_sf"/>
</dbReference>
<dbReference type="PANTHER" id="PTHR47723:SF19">
    <property type="entry name" value="POLYNUCLEOTIDYL TRANSFERASE, RIBONUCLEASE H-LIKE SUPERFAMILY PROTEIN"/>
    <property type="match status" value="1"/>
</dbReference>
<gene>
    <name evidence="2" type="ORF">F3Y22_tig00110109pilonHSYRG00057</name>
</gene>
<dbReference type="InterPro" id="IPR044730">
    <property type="entry name" value="RNase_H-like_dom_plant"/>
</dbReference>
<dbReference type="EMBL" id="VEPZ02000842">
    <property type="protein sequence ID" value="KAE8716707.1"/>
    <property type="molecule type" value="Genomic_DNA"/>
</dbReference>
<evidence type="ECO:0000313" key="2">
    <source>
        <dbReference type="EMBL" id="KAE8716707.1"/>
    </source>
</evidence>
<dbReference type="SUPFAM" id="SSF53098">
    <property type="entry name" value="Ribonuclease H-like"/>
    <property type="match status" value="1"/>
</dbReference>
<sequence>MSIPRPLHHSSWSRSSLPSWSRLEFPPSGWIALNTDGAVSNSTSLGSTAGLLRGSLGNWLGGFSKSLGITSPVHAEFEGLKLAWSQGYEKVQCQVDSSDVFNMVSYANARSSPLSLARSIASLRDRGWAIEYKLILRDANVAADIIAKSSLRQTPAQMFLDSAPSFLQNTLGNDISSLFNTAH</sequence>
<feature type="domain" description="RNase H type-1" evidence="1">
    <location>
        <begin position="34"/>
        <end position="149"/>
    </location>
</feature>
<name>A0A6A3BKW2_HIBSY</name>
<keyword evidence="3" id="KW-1185">Reference proteome</keyword>
<dbReference type="InterPro" id="IPR002156">
    <property type="entry name" value="RNaseH_domain"/>
</dbReference>
<organism evidence="2 3">
    <name type="scientific">Hibiscus syriacus</name>
    <name type="common">Rose of Sharon</name>
    <dbReference type="NCBI Taxonomy" id="106335"/>
    <lineage>
        <taxon>Eukaryota</taxon>
        <taxon>Viridiplantae</taxon>
        <taxon>Streptophyta</taxon>
        <taxon>Embryophyta</taxon>
        <taxon>Tracheophyta</taxon>
        <taxon>Spermatophyta</taxon>
        <taxon>Magnoliopsida</taxon>
        <taxon>eudicotyledons</taxon>
        <taxon>Gunneridae</taxon>
        <taxon>Pentapetalae</taxon>
        <taxon>rosids</taxon>
        <taxon>malvids</taxon>
        <taxon>Malvales</taxon>
        <taxon>Malvaceae</taxon>
        <taxon>Malvoideae</taxon>
        <taxon>Hibiscus</taxon>
    </lineage>
</organism>
<dbReference type="GO" id="GO:0004523">
    <property type="term" value="F:RNA-DNA hybrid ribonuclease activity"/>
    <property type="evidence" value="ECO:0007669"/>
    <property type="project" value="InterPro"/>
</dbReference>